<keyword evidence="6" id="KW-1185">Reference proteome</keyword>
<evidence type="ECO:0000256" key="2">
    <source>
        <dbReference type="ARBA" id="ARBA00022679"/>
    </source>
</evidence>
<dbReference type="InterPro" id="IPR051792">
    <property type="entry name" value="GGT_bact"/>
</dbReference>
<dbReference type="KEGG" id="sbae:DSM104329_01396"/>
<proteinExistence type="inferred from homology"/>
<keyword evidence="2" id="KW-0808">Transferase</keyword>
<evidence type="ECO:0000313" key="6">
    <source>
        <dbReference type="Proteomes" id="UP001162834"/>
    </source>
</evidence>
<dbReference type="PANTHER" id="PTHR43199:SF1">
    <property type="entry name" value="GLUTATHIONE HYDROLASE PROENZYME"/>
    <property type="match status" value="1"/>
</dbReference>
<dbReference type="Gene3D" id="1.10.246.130">
    <property type="match status" value="1"/>
</dbReference>
<dbReference type="Proteomes" id="UP001162834">
    <property type="component" value="Chromosome"/>
</dbReference>
<accession>A0A9E6XV18</accession>
<gene>
    <name evidence="5" type="primary">acyI</name>
    <name evidence="5" type="ORF">DSM104329_01396</name>
</gene>
<evidence type="ECO:0000256" key="1">
    <source>
        <dbReference type="ARBA" id="ARBA00009381"/>
    </source>
</evidence>
<dbReference type="AlphaFoldDB" id="A0A9E6XV18"/>
<keyword evidence="4" id="KW-0865">Zymogen</keyword>
<comment type="similarity">
    <text evidence="1">Belongs to the gamma-glutamyltransferase family.</text>
</comment>
<dbReference type="GO" id="GO:0016740">
    <property type="term" value="F:transferase activity"/>
    <property type="evidence" value="ECO:0007669"/>
    <property type="project" value="UniProtKB-KW"/>
</dbReference>
<dbReference type="EMBL" id="CP087164">
    <property type="protein sequence ID" value="UGS35012.1"/>
    <property type="molecule type" value="Genomic_DNA"/>
</dbReference>
<organism evidence="5 6">
    <name type="scientific">Capillimicrobium parvum</name>
    <dbReference type="NCBI Taxonomy" id="2884022"/>
    <lineage>
        <taxon>Bacteria</taxon>
        <taxon>Bacillati</taxon>
        <taxon>Actinomycetota</taxon>
        <taxon>Thermoleophilia</taxon>
        <taxon>Solirubrobacterales</taxon>
        <taxon>Capillimicrobiaceae</taxon>
        <taxon>Capillimicrobium</taxon>
    </lineage>
</organism>
<dbReference type="Gene3D" id="3.60.20.40">
    <property type="match status" value="1"/>
</dbReference>
<evidence type="ECO:0000313" key="5">
    <source>
        <dbReference type="EMBL" id="UGS35012.1"/>
    </source>
</evidence>
<protein>
    <submittedName>
        <fullName evidence="5">Acylase ACY 1 proenzyme</fullName>
    </submittedName>
</protein>
<dbReference type="PRINTS" id="PR01210">
    <property type="entry name" value="GGTRANSPTASE"/>
</dbReference>
<name>A0A9E6XV18_9ACTN</name>
<dbReference type="SUPFAM" id="SSF56235">
    <property type="entry name" value="N-terminal nucleophile aminohydrolases (Ntn hydrolases)"/>
    <property type="match status" value="1"/>
</dbReference>
<dbReference type="Pfam" id="PF01019">
    <property type="entry name" value="G_glu_transpept"/>
    <property type="match status" value="2"/>
</dbReference>
<keyword evidence="3" id="KW-0378">Hydrolase</keyword>
<dbReference type="PANTHER" id="PTHR43199">
    <property type="entry name" value="GLUTATHIONE HYDROLASE"/>
    <property type="match status" value="1"/>
</dbReference>
<reference evidence="5" key="1">
    <citation type="journal article" date="2022" name="Int. J. Syst. Evol. Microbiol.">
        <title>Pseudomonas aegrilactucae sp. nov. and Pseudomonas morbosilactucae sp. nov., pathogens causing bacterial rot of lettuce in Japan.</title>
        <authorList>
            <person name="Sawada H."/>
            <person name="Fujikawa T."/>
            <person name="Satou M."/>
        </authorList>
    </citation>
    <scope>NUCLEOTIDE SEQUENCE</scope>
    <source>
        <strain evidence="5">0166_1</strain>
    </source>
</reference>
<evidence type="ECO:0000256" key="3">
    <source>
        <dbReference type="ARBA" id="ARBA00022801"/>
    </source>
</evidence>
<dbReference type="GO" id="GO:0016787">
    <property type="term" value="F:hydrolase activity"/>
    <property type="evidence" value="ECO:0007669"/>
    <property type="project" value="UniProtKB-KW"/>
</dbReference>
<dbReference type="InterPro" id="IPR043137">
    <property type="entry name" value="GGT_ssub_C"/>
</dbReference>
<dbReference type="InterPro" id="IPR043138">
    <property type="entry name" value="GGT_lsub"/>
</dbReference>
<sequence>MKGIVAAGHPLTAEAGAAVLRDGGNAVDAAVAAMLTSWAAEPLLTGPGAGGYMLVAGADEEPALLDFFVEAPGRGLARTAPAELMPVEVSFGDAVQIFNCGAASCGTYGCPAGVSAAMERWGSLPLAQLAAPAAALARSGVELNAQQAYVFALLAGILCSTPEAAAVFAPGGRVLAEGERFRSEELGDSIELLGAEGSAPFYTGSKASAVASWLGARGGLLTAEDLASYEAVVRTPVRVRYRGRSVLTNPPPSAGGLLLALALALLDRRPAPPRPMDLVEVMERAQEERTDAFVSGLAGPGFAASFLGSRLGATTHISVLDGWGRACSVTCTNGEGSGVVVPGTGLHVNNILGEEDLNPLGFHAFDAGRRMPSMMAPTVVLSADGAVELVLGSAGSNRIRSAILQTIVGVVDRELSAQGAVDAARLHFEDGIVYAEPGVDLAELRAAGRAVAPFRAPNLFFGGVQAVARSAGGALSGGADPRRGGVVAS</sequence>
<dbReference type="RefSeq" id="WP_259314676.1">
    <property type="nucleotide sequence ID" value="NZ_CP087164.1"/>
</dbReference>
<evidence type="ECO:0000256" key="4">
    <source>
        <dbReference type="ARBA" id="ARBA00023145"/>
    </source>
</evidence>
<dbReference type="InterPro" id="IPR029055">
    <property type="entry name" value="Ntn_hydrolases_N"/>
</dbReference>